<proteinExistence type="predicted"/>
<dbReference type="PANTHER" id="PTHR18895">
    <property type="entry name" value="HEMK METHYLTRANSFERASE"/>
    <property type="match status" value="1"/>
</dbReference>
<evidence type="ECO:0000256" key="2">
    <source>
        <dbReference type="ARBA" id="ARBA00022603"/>
    </source>
</evidence>
<evidence type="ECO:0000259" key="6">
    <source>
        <dbReference type="Pfam" id="PF05175"/>
    </source>
</evidence>
<dbReference type="InterPro" id="IPR004556">
    <property type="entry name" value="HemK-like"/>
</dbReference>
<dbReference type="PROSITE" id="PS00092">
    <property type="entry name" value="N6_MTASE"/>
    <property type="match status" value="1"/>
</dbReference>
<dbReference type="CDD" id="cd02440">
    <property type="entry name" value="AdoMet_MTases"/>
    <property type="match status" value="1"/>
</dbReference>
<accession>A0A1J5RQP6</accession>
<dbReference type="Gene3D" id="3.40.50.150">
    <property type="entry name" value="Vaccinia Virus protein VP39"/>
    <property type="match status" value="1"/>
</dbReference>
<dbReference type="SUPFAM" id="SSF53335">
    <property type="entry name" value="S-adenosyl-L-methionine-dependent methyltransferases"/>
    <property type="match status" value="1"/>
</dbReference>
<dbReference type="EC" id="2.1.1.297" evidence="1"/>
<dbReference type="InterPro" id="IPR007848">
    <property type="entry name" value="Small_mtfrase_dom"/>
</dbReference>
<dbReference type="EMBL" id="MLJW01000125">
    <property type="protein sequence ID" value="OIQ97938.1"/>
    <property type="molecule type" value="Genomic_DNA"/>
</dbReference>
<comment type="caution">
    <text evidence="8">The sequence shown here is derived from an EMBL/GenBank/DDBJ whole genome shotgun (WGS) entry which is preliminary data.</text>
</comment>
<evidence type="ECO:0000256" key="4">
    <source>
        <dbReference type="ARBA" id="ARBA00022691"/>
    </source>
</evidence>
<dbReference type="GO" id="GO:0032259">
    <property type="term" value="P:methylation"/>
    <property type="evidence" value="ECO:0007669"/>
    <property type="project" value="UniProtKB-KW"/>
</dbReference>
<dbReference type="InterPro" id="IPR040758">
    <property type="entry name" value="PrmC_N"/>
</dbReference>
<gene>
    <name evidence="8" type="primary">prmC_6</name>
    <name evidence="8" type="ORF">GALL_199870</name>
</gene>
<dbReference type="Pfam" id="PF05175">
    <property type="entry name" value="MTS"/>
    <property type="match status" value="1"/>
</dbReference>
<dbReference type="PANTHER" id="PTHR18895:SF74">
    <property type="entry name" value="MTRF1L RELEASE FACTOR GLUTAMINE METHYLTRANSFERASE"/>
    <property type="match status" value="1"/>
</dbReference>
<dbReference type="NCBIfam" id="TIGR03534">
    <property type="entry name" value="RF_mod_PrmC"/>
    <property type="match status" value="1"/>
</dbReference>
<feature type="domain" description="Release factor glutamine methyltransferase N-terminal" evidence="7">
    <location>
        <begin position="21"/>
        <end position="75"/>
    </location>
</feature>
<dbReference type="Pfam" id="PF17827">
    <property type="entry name" value="PrmC_N"/>
    <property type="match status" value="1"/>
</dbReference>
<keyword evidence="4" id="KW-0949">S-adenosyl-L-methionine</keyword>
<dbReference type="InterPro" id="IPR002052">
    <property type="entry name" value="DNA_methylase_N6_adenine_CS"/>
</dbReference>
<organism evidence="8">
    <name type="scientific">mine drainage metagenome</name>
    <dbReference type="NCBI Taxonomy" id="410659"/>
    <lineage>
        <taxon>unclassified sequences</taxon>
        <taxon>metagenomes</taxon>
        <taxon>ecological metagenomes</taxon>
    </lineage>
</organism>
<evidence type="ECO:0000259" key="7">
    <source>
        <dbReference type="Pfam" id="PF17827"/>
    </source>
</evidence>
<reference evidence="8" key="1">
    <citation type="submission" date="2016-10" db="EMBL/GenBank/DDBJ databases">
        <title>Sequence of Gallionella enrichment culture.</title>
        <authorList>
            <person name="Poehlein A."/>
            <person name="Muehling M."/>
            <person name="Daniel R."/>
        </authorList>
    </citation>
    <scope>NUCLEOTIDE SEQUENCE</scope>
</reference>
<evidence type="ECO:0000313" key="8">
    <source>
        <dbReference type="EMBL" id="OIQ97938.1"/>
    </source>
</evidence>
<evidence type="ECO:0000256" key="1">
    <source>
        <dbReference type="ARBA" id="ARBA00012771"/>
    </source>
</evidence>
<evidence type="ECO:0000256" key="3">
    <source>
        <dbReference type="ARBA" id="ARBA00022679"/>
    </source>
</evidence>
<dbReference type="NCBIfam" id="TIGR00536">
    <property type="entry name" value="hemK_fam"/>
    <property type="match status" value="1"/>
</dbReference>
<comment type="catalytic activity">
    <reaction evidence="5">
        <text>L-glutaminyl-[peptide chain release factor] + S-adenosyl-L-methionine = N(5)-methyl-L-glutaminyl-[peptide chain release factor] + S-adenosyl-L-homocysteine + H(+)</text>
        <dbReference type="Rhea" id="RHEA:42896"/>
        <dbReference type="Rhea" id="RHEA-COMP:10271"/>
        <dbReference type="Rhea" id="RHEA-COMP:10272"/>
        <dbReference type="ChEBI" id="CHEBI:15378"/>
        <dbReference type="ChEBI" id="CHEBI:30011"/>
        <dbReference type="ChEBI" id="CHEBI:57856"/>
        <dbReference type="ChEBI" id="CHEBI:59789"/>
        <dbReference type="ChEBI" id="CHEBI:61891"/>
        <dbReference type="EC" id="2.1.1.297"/>
    </reaction>
</comment>
<feature type="domain" description="Methyltransferase small" evidence="6">
    <location>
        <begin position="115"/>
        <end position="201"/>
    </location>
</feature>
<dbReference type="GO" id="GO:0003676">
    <property type="term" value="F:nucleic acid binding"/>
    <property type="evidence" value="ECO:0007669"/>
    <property type="project" value="InterPro"/>
</dbReference>
<dbReference type="GO" id="GO:0102559">
    <property type="term" value="F:peptide chain release factor N(5)-glutamine methyltransferase activity"/>
    <property type="evidence" value="ECO:0007669"/>
    <property type="project" value="UniProtKB-EC"/>
</dbReference>
<dbReference type="InterPro" id="IPR050320">
    <property type="entry name" value="N5-glutamine_MTase"/>
</dbReference>
<protein>
    <recommendedName>
        <fullName evidence="1">peptide chain release factor N(5)-glutamine methyltransferase</fullName>
        <ecNumber evidence="1">2.1.1.297</ecNumber>
    </recommendedName>
</protein>
<dbReference type="Gene3D" id="1.10.8.10">
    <property type="entry name" value="DNA helicase RuvA subunit, C-terminal domain"/>
    <property type="match status" value="1"/>
</dbReference>
<keyword evidence="2 8" id="KW-0489">Methyltransferase</keyword>
<keyword evidence="3 8" id="KW-0808">Transferase</keyword>
<name>A0A1J5RQP6_9ZZZZ</name>
<dbReference type="InterPro" id="IPR029063">
    <property type="entry name" value="SAM-dependent_MTases_sf"/>
</dbReference>
<dbReference type="InterPro" id="IPR019874">
    <property type="entry name" value="RF_methyltr_PrmC"/>
</dbReference>
<dbReference type="AlphaFoldDB" id="A0A1J5RQP6"/>
<sequence length="285" mass="32731">MSVQEAYKKLLFQLSGLYDNREAANIADMVMEHITGYQKTNRIIHKNILLDIQQQAQLQKCIEELLQHKPIQYVLQEAWFYGMKFFVNESVLIPRPETEELIDWVTQEINNKNIFVHTALDIGSGSGCIPIALKKKNPHISISSIDISKEALVVAKKNAGDLGIEINFFEFDFLNESRWAELSTFDLIISNPPYIKQSESKDMRKNVLDFEPHIALFVPDSDSLIFYKKLAAFGKEHLAEDGKIFAEINENSGEDVIKLFTNENYSVELKKDMRGKDRMLKAVLK</sequence>
<evidence type="ECO:0000256" key="5">
    <source>
        <dbReference type="ARBA" id="ARBA00048391"/>
    </source>
</evidence>